<accession>A0AAN6XVR0</accession>
<evidence type="ECO:0000313" key="2">
    <source>
        <dbReference type="EMBL" id="KAK4205442.1"/>
    </source>
</evidence>
<protein>
    <submittedName>
        <fullName evidence="2">Uncharacterized protein</fullName>
    </submittedName>
</protein>
<dbReference type="PANTHER" id="PTHR35605">
    <property type="entry name" value="ECP2 EFFECTOR PROTEIN DOMAIN-CONTAINING PROTEIN-RELATED"/>
    <property type="match status" value="1"/>
</dbReference>
<comment type="caution">
    <text evidence="2">The sequence shown here is derived from an EMBL/GenBank/DDBJ whole genome shotgun (WGS) entry which is preliminary data.</text>
</comment>
<name>A0AAN6XVR0_9PEZI</name>
<dbReference type="PANTHER" id="PTHR35605:SF1">
    <property type="entry name" value="ECP2 EFFECTOR PROTEIN DOMAIN-CONTAINING PROTEIN-RELATED"/>
    <property type="match status" value="1"/>
</dbReference>
<proteinExistence type="predicted"/>
<dbReference type="AlphaFoldDB" id="A0AAN6XVR0"/>
<gene>
    <name evidence="2" type="ORF">QBC40DRAFT_344618</name>
</gene>
<organism evidence="2 3">
    <name type="scientific">Triangularia verruculosa</name>
    <dbReference type="NCBI Taxonomy" id="2587418"/>
    <lineage>
        <taxon>Eukaryota</taxon>
        <taxon>Fungi</taxon>
        <taxon>Dikarya</taxon>
        <taxon>Ascomycota</taxon>
        <taxon>Pezizomycotina</taxon>
        <taxon>Sordariomycetes</taxon>
        <taxon>Sordariomycetidae</taxon>
        <taxon>Sordariales</taxon>
        <taxon>Podosporaceae</taxon>
        <taxon>Triangularia</taxon>
    </lineage>
</organism>
<sequence>MMFCIINLILSVLALCSVVQAAPSSPGQVLYDVDDFAVVDLTWDLPIKVDDPNGEKMTVTGSIQTAIAKMEAAYPGWNATFQAGLPVDEKLGTRSPAALEDPTYNCEIRADTANFFAIKWGIHYLRGIDGNAKGGPGPRNCSRVSCSWNSAIYWCNDEVSWGLIADLADGVVDNCAGVMGVKGKGSYTKSLWSVILRSPKPSEGNC</sequence>
<keyword evidence="3" id="KW-1185">Reference proteome</keyword>
<keyword evidence="1" id="KW-0732">Signal</keyword>
<feature type="signal peptide" evidence="1">
    <location>
        <begin position="1"/>
        <end position="21"/>
    </location>
</feature>
<dbReference type="EMBL" id="MU863876">
    <property type="protein sequence ID" value="KAK4205442.1"/>
    <property type="molecule type" value="Genomic_DNA"/>
</dbReference>
<evidence type="ECO:0000256" key="1">
    <source>
        <dbReference type="SAM" id="SignalP"/>
    </source>
</evidence>
<dbReference type="Proteomes" id="UP001303160">
    <property type="component" value="Unassembled WGS sequence"/>
</dbReference>
<evidence type="ECO:0000313" key="3">
    <source>
        <dbReference type="Proteomes" id="UP001303160"/>
    </source>
</evidence>
<reference evidence="2" key="2">
    <citation type="submission" date="2023-05" db="EMBL/GenBank/DDBJ databases">
        <authorList>
            <consortium name="Lawrence Berkeley National Laboratory"/>
            <person name="Steindorff A."/>
            <person name="Hensen N."/>
            <person name="Bonometti L."/>
            <person name="Westerberg I."/>
            <person name="Brannstrom I.O."/>
            <person name="Guillou S."/>
            <person name="Cros-Aarteil S."/>
            <person name="Calhoun S."/>
            <person name="Haridas S."/>
            <person name="Kuo A."/>
            <person name="Mondo S."/>
            <person name="Pangilinan J."/>
            <person name="Riley R."/>
            <person name="Labutti K."/>
            <person name="Andreopoulos B."/>
            <person name="Lipzen A."/>
            <person name="Chen C."/>
            <person name="Yanf M."/>
            <person name="Daum C."/>
            <person name="Ng V."/>
            <person name="Clum A."/>
            <person name="Ohm R."/>
            <person name="Martin F."/>
            <person name="Silar P."/>
            <person name="Natvig D."/>
            <person name="Lalanne C."/>
            <person name="Gautier V."/>
            <person name="Ament-Velasquez S.L."/>
            <person name="Kruys A."/>
            <person name="Hutchinson M.I."/>
            <person name="Powell A.J."/>
            <person name="Barry K."/>
            <person name="Miller A.N."/>
            <person name="Grigoriev I.V."/>
            <person name="Debuchy R."/>
            <person name="Gladieux P."/>
            <person name="Thoren M.H."/>
            <person name="Johannesson H."/>
        </authorList>
    </citation>
    <scope>NUCLEOTIDE SEQUENCE</scope>
    <source>
        <strain evidence="2">CBS 315.58</strain>
    </source>
</reference>
<feature type="chain" id="PRO_5042835472" evidence="1">
    <location>
        <begin position="22"/>
        <end position="206"/>
    </location>
</feature>
<reference evidence="2" key="1">
    <citation type="journal article" date="2023" name="Mol. Phylogenet. Evol.">
        <title>Genome-scale phylogeny and comparative genomics of the fungal order Sordariales.</title>
        <authorList>
            <person name="Hensen N."/>
            <person name="Bonometti L."/>
            <person name="Westerberg I."/>
            <person name="Brannstrom I.O."/>
            <person name="Guillou S."/>
            <person name="Cros-Aarteil S."/>
            <person name="Calhoun S."/>
            <person name="Haridas S."/>
            <person name="Kuo A."/>
            <person name="Mondo S."/>
            <person name="Pangilinan J."/>
            <person name="Riley R."/>
            <person name="LaButti K."/>
            <person name="Andreopoulos B."/>
            <person name="Lipzen A."/>
            <person name="Chen C."/>
            <person name="Yan M."/>
            <person name="Daum C."/>
            <person name="Ng V."/>
            <person name="Clum A."/>
            <person name="Steindorff A."/>
            <person name="Ohm R.A."/>
            <person name="Martin F."/>
            <person name="Silar P."/>
            <person name="Natvig D.O."/>
            <person name="Lalanne C."/>
            <person name="Gautier V."/>
            <person name="Ament-Velasquez S.L."/>
            <person name="Kruys A."/>
            <person name="Hutchinson M.I."/>
            <person name="Powell A.J."/>
            <person name="Barry K."/>
            <person name="Miller A.N."/>
            <person name="Grigoriev I.V."/>
            <person name="Debuchy R."/>
            <person name="Gladieux P."/>
            <person name="Hiltunen Thoren M."/>
            <person name="Johannesson H."/>
        </authorList>
    </citation>
    <scope>NUCLEOTIDE SEQUENCE</scope>
    <source>
        <strain evidence="2">CBS 315.58</strain>
    </source>
</reference>